<keyword evidence="2" id="KW-0378">Hydrolase</keyword>
<dbReference type="EMBL" id="FOAN01000011">
    <property type="protein sequence ID" value="SEM44181.1"/>
    <property type="molecule type" value="Genomic_DNA"/>
</dbReference>
<dbReference type="Gene3D" id="3.40.50.1820">
    <property type="entry name" value="alpha/beta hydrolase"/>
    <property type="match status" value="1"/>
</dbReference>
<evidence type="ECO:0000313" key="2">
    <source>
        <dbReference type="EMBL" id="SEM44181.1"/>
    </source>
</evidence>
<evidence type="ECO:0000259" key="1">
    <source>
        <dbReference type="Pfam" id="PF01738"/>
    </source>
</evidence>
<dbReference type="RefSeq" id="WP_091841714.1">
    <property type="nucleotide sequence ID" value="NZ_FOAN01000011.1"/>
</dbReference>
<dbReference type="OrthoDB" id="9787933at2"/>
<dbReference type="InterPro" id="IPR050261">
    <property type="entry name" value="FrsA_esterase"/>
</dbReference>
<dbReference type="STRING" id="1036779.SAMN04515666_111157"/>
<dbReference type="SUPFAM" id="SSF53474">
    <property type="entry name" value="alpha/beta-Hydrolases"/>
    <property type="match status" value="1"/>
</dbReference>
<feature type="domain" description="Dienelactone hydrolase" evidence="1">
    <location>
        <begin position="18"/>
        <end position="240"/>
    </location>
</feature>
<dbReference type="InterPro" id="IPR002925">
    <property type="entry name" value="Dienelactn_hydro"/>
</dbReference>
<proteinExistence type="predicted"/>
<gene>
    <name evidence="2" type="ORF">SAMN04515666_111157</name>
</gene>
<dbReference type="Proteomes" id="UP000199664">
    <property type="component" value="Unassembled WGS sequence"/>
</dbReference>
<name>A0A1H7YE62_9HYPH</name>
<dbReference type="PANTHER" id="PTHR22946">
    <property type="entry name" value="DIENELACTONE HYDROLASE DOMAIN-CONTAINING PROTEIN-RELATED"/>
    <property type="match status" value="1"/>
</dbReference>
<accession>A0A1H7YE62</accession>
<protein>
    <submittedName>
        <fullName evidence="2">Dienelactone hydrolase</fullName>
    </submittedName>
</protein>
<dbReference type="AlphaFoldDB" id="A0A1H7YE62"/>
<dbReference type="Pfam" id="PF01738">
    <property type="entry name" value="DLH"/>
    <property type="match status" value="1"/>
</dbReference>
<sequence>MSTGNGRIFEYFHGGELFEGYVVEPDVSLGGQRPCVLVLHDWSGVNSGMHEVAERVAGLGYVAFAADVYGKGRRGGETDDNSSLMNPLVGDRALLRQRLLASLRAACQHPRVDGDRIAAVGYCFGGLCALDLARAVPAGLRGVVSVHGVLAPPQLGPQADIQASILLLHGWEDPFAPPAHIETFAREFTDAKADWQVHAYGHAMHAFSFERAAKPEQGIAYDAAAARRSWQAMQDFFGEIFAGS</sequence>
<evidence type="ECO:0000313" key="3">
    <source>
        <dbReference type="Proteomes" id="UP000199664"/>
    </source>
</evidence>
<dbReference type="InterPro" id="IPR029058">
    <property type="entry name" value="AB_hydrolase_fold"/>
</dbReference>
<dbReference type="GO" id="GO:0016787">
    <property type="term" value="F:hydrolase activity"/>
    <property type="evidence" value="ECO:0007669"/>
    <property type="project" value="UniProtKB-KW"/>
</dbReference>
<keyword evidence="3" id="KW-1185">Reference proteome</keyword>
<organism evidence="2 3">
    <name type="scientific">Bosea lupini</name>
    <dbReference type="NCBI Taxonomy" id="1036779"/>
    <lineage>
        <taxon>Bacteria</taxon>
        <taxon>Pseudomonadati</taxon>
        <taxon>Pseudomonadota</taxon>
        <taxon>Alphaproteobacteria</taxon>
        <taxon>Hyphomicrobiales</taxon>
        <taxon>Boseaceae</taxon>
        <taxon>Bosea</taxon>
    </lineage>
</organism>
<reference evidence="3" key="1">
    <citation type="submission" date="2016-10" db="EMBL/GenBank/DDBJ databases">
        <authorList>
            <person name="Varghese N."/>
            <person name="Submissions S."/>
        </authorList>
    </citation>
    <scope>NUCLEOTIDE SEQUENCE [LARGE SCALE GENOMIC DNA]</scope>
    <source>
        <strain evidence="3">LMG 26383,CCUG 61248,R- 45681</strain>
    </source>
</reference>
<dbReference type="PANTHER" id="PTHR22946:SF0">
    <property type="entry name" value="DIENELACTONE HYDROLASE DOMAIN-CONTAINING PROTEIN"/>
    <property type="match status" value="1"/>
</dbReference>